<keyword evidence="4 7" id="KW-0255">Endonuclease</keyword>
<evidence type="ECO:0000256" key="2">
    <source>
        <dbReference type="ARBA" id="ARBA00022694"/>
    </source>
</evidence>
<dbReference type="GO" id="GO:0001682">
    <property type="term" value="P:tRNA 5'-leader removal"/>
    <property type="evidence" value="ECO:0007669"/>
    <property type="project" value="UniProtKB-UniRule"/>
</dbReference>
<evidence type="ECO:0000313" key="9">
    <source>
        <dbReference type="Proteomes" id="UP000261284"/>
    </source>
</evidence>
<name>A0A3E1NRE9_9BACT</name>
<dbReference type="GO" id="GO:0004526">
    <property type="term" value="F:ribonuclease P activity"/>
    <property type="evidence" value="ECO:0007669"/>
    <property type="project" value="UniProtKB-UniRule"/>
</dbReference>
<dbReference type="GO" id="GO:0000049">
    <property type="term" value="F:tRNA binding"/>
    <property type="evidence" value="ECO:0007669"/>
    <property type="project" value="UniProtKB-UniRule"/>
</dbReference>
<dbReference type="InterPro" id="IPR020539">
    <property type="entry name" value="RNase_P_CS"/>
</dbReference>
<keyword evidence="6 7" id="KW-0694">RNA-binding</keyword>
<comment type="subunit">
    <text evidence="7">Consists of a catalytic RNA component (M1 or rnpB) and a protein subunit.</text>
</comment>
<dbReference type="InterPro" id="IPR014721">
    <property type="entry name" value="Ribsml_uS5_D2-typ_fold_subgr"/>
</dbReference>
<comment type="catalytic activity">
    <reaction evidence="7">
        <text>Endonucleolytic cleavage of RNA, removing 5'-extranucleotides from tRNA precursor.</text>
        <dbReference type="EC" id="3.1.26.5"/>
    </reaction>
</comment>
<dbReference type="AlphaFoldDB" id="A0A3E1NRE9"/>
<dbReference type="Pfam" id="PF00825">
    <property type="entry name" value="Ribonuclease_P"/>
    <property type="match status" value="1"/>
</dbReference>
<proteinExistence type="inferred from homology"/>
<keyword evidence="9" id="KW-1185">Reference proteome</keyword>
<organism evidence="8 9">
    <name type="scientific">Deminuibacter soli</name>
    <dbReference type="NCBI Taxonomy" id="2291815"/>
    <lineage>
        <taxon>Bacteria</taxon>
        <taxon>Pseudomonadati</taxon>
        <taxon>Bacteroidota</taxon>
        <taxon>Chitinophagia</taxon>
        <taxon>Chitinophagales</taxon>
        <taxon>Chitinophagaceae</taxon>
        <taxon>Deminuibacter</taxon>
    </lineage>
</organism>
<dbReference type="EC" id="3.1.26.5" evidence="7"/>
<sequence length="153" mass="17868">MQPHPNRWGFFFFKFQIIAASFSYGKIEKLKSRKLLEQLFREGKSFLVFPVKVIYLQPVEPMDFPVKVAVGASGRHFKKAVHRNRVKRLMREAYRLNKAPLHQLVTSQQKQVAVFLLYIDKVLPPNGDLLQQKMPVLINKLVKELNENITPHT</sequence>
<evidence type="ECO:0000256" key="6">
    <source>
        <dbReference type="ARBA" id="ARBA00022884"/>
    </source>
</evidence>
<comment type="similarity">
    <text evidence="7">Belongs to the RnpA family.</text>
</comment>
<evidence type="ECO:0000256" key="5">
    <source>
        <dbReference type="ARBA" id="ARBA00022801"/>
    </source>
</evidence>
<dbReference type="PROSITE" id="PS00648">
    <property type="entry name" value="RIBONUCLEASE_P"/>
    <property type="match status" value="1"/>
</dbReference>
<keyword evidence="5 7" id="KW-0378">Hydrolase</keyword>
<dbReference type="SUPFAM" id="SSF54211">
    <property type="entry name" value="Ribosomal protein S5 domain 2-like"/>
    <property type="match status" value="1"/>
</dbReference>
<gene>
    <name evidence="7" type="primary">rnpA</name>
    <name evidence="8" type="ORF">DXN05_05930</name>
</gene>
<dbReference type="Gene3D" id="3.30.230.10">
    <property type="match status" value="1"/>
</dbReference>
<comment type="function">
    <text evidence="1 7">RNaseP catalyzes the removal of the 5'-leader sequence from pre-tRNA to produce the mature 5'-terminus. It can also cleave other RNA substrates such as 4.5S RNA. The protein component plays an auxiliary but essential role in vivo by binding to the 5'-leader sequence and broadening the substrate specificity of the ribozyme.</text>
</comment>
<dbReference type="EMBL" id="QTJU01000001">
    <property type="protein sequence ID" value="RFM30493.1"/>
    <property type="molecule type" value="Genomic_DNA"/>
</dbReference>
<dbReference type="Proteomes" id="UP000261284">
    <property type="component" value="Unassembled WGS sequence"/>
</dbReference>
<dbReference type="HAMAP" id="MF_00227">
    <property type="entry name" value="RNase_P"/>
    <property type="match status" value="1"/>
</dbReference>
<evidence type="ECO:0000313" key="8">
    <source>
        <dbReference type="EMBL" id="RFM30493.1"/>
    </source>
</evidence>
<comment type="caution">
    <text evidence="8">The sequence shown here is derived from an EMBL/GenBank/DDBJ whole genome shotgun (WGS) entry which is preliminary data.</text>
</comment>
<evidence type="ECO:0000256" key="4">
    <source>
        <dbReference type="ARBA" id="ARBA00022759"/>
    </source>
</evidence>
<evidence type="ECO:0000256" key="1">
    <source>
        <dbReference type="ARBA" id="ARBA00002663"/>
    </source>
</evidence>
<keyword evidence="2 7" id="KW-0819">tRNA processing</keyword>
<evidence type="ECO:0000256" key="3">
    <source>
        <dbReference type="ARBA" id="ARBA00022722"/>
    </source>
</evidence>
<evidence type="ECO:0000256" key="7">
    <source>
        <dbReference type="HAMAP-Rule" id="MF_00227"/>
    </source>
</evidence>
<dbReference type="InterPro" id="IPR020568">
    <property type="entry name" value="Ribosomal_Su5_D2-typ_SF"/>
</dbReference>
<accession>A0A3E1NRE9</accession>
<keyword evidence="3 7" id="KW-0540">Nuclease</keyword>
<protein>
    <recommendedName>
        <fullName evidence="7">Ribonuclease P protein component</fullName>
        <shortName evidence="7">RNase P protein</shortName>
        <shortName evidence="7">RNaseP protein</shortName>
        <ecNumber evidence="7">3.1.26.5</ecNumber>
    </recommendedName>
    <alternativeName>
        <fullName evidence="7">Protein C5</fullName>
    </alternativeName>
</protein>
<dbReference type="InterPro" id="IPR000100">
    <property type="entry name" value="RNase_P"/>
</dbReference>
<reference evidence="8 9" key="1">
    <citation type="submission" date="2018-08" db="EMBL/GenBank/DDBJ databases">
        <title>Chitinophagaceae sp. K23C18032701, a novel bacterium isolated from forest soil.</title>
        <authorList>
            <person name="Wang C."/>
        </authorList>
    </citation>
    <scope>NUCLEOTIDE SEQUENCE [LARGE SCALE GENOMIC DNA]</scope>
    <source>
        <strain evidence="8 9">K23C18032701</strain>
    </source>
</reference>